<keyword evidence="10" id="KW-0175">Coiled coil</keyword>
<keyword evidence="8 12" id="KW-0653">Protein transport</keyword>
<sequence>MTFQWTAVATFLYGEIGVILVLCLPFISPLRHCGCGTDKASDVQSKRQTVCNGCKTFVVTCLKKLDMAEDFYVSSMEQNGSILEQDVSYNNSSVDRLVSCVLRRTVTLLTQLAKEMASHAALETQVNDATEAAKKYMAENERLQEALSGKGNGKKKESTDATEEKLKEEVEHLKAELQKTSHAFHKAKTEVAAVKKQSEGLRREYDHLMKEFEQLQGLWESALINFNYSSLIGYGMDNVRGRKRGTVIILGQ</sequence>
<evidence type="ECO:0000256" key="4">
    <source>
        <dbReference type="ARBA" id="ARBA00022692"/>
    </source>
</evidence>
<comment type="subcellular location">
    <subcellularLocation>
        <location evidence="1 12">Endoplasmic reticulum membrane</location>
        <topology evidence="1 12">Multi-pass membrane protein</topology>
    </subcellularLocation>
</comment>
<evidence type="ECO:0000256" key="12">
    <source>
        <dbReference type="RuleBase" id="RU367026"/>
    </source>
</evidence>
<evidence type="ECO:0000256" key="13">
    <source>
        <dbReference type="SAM" id="MobiDB-lite"/>
    </source>
</evidence>
<feature type="transmembrane region" description="Helical" evidence="12">
    <location>
        <begin position="7"/>
        <end position="27"/>
    </location>
</feature>
<comment type="caution">
    <text evidence="16">The sequence shown here is derived from an EMBL/GenBank/DDBJ whole genome shotgun (WGS) entry which is preliminary data.</text>
</comment>
<proteinExistence type="inferred from homology"/>
<comment type="similarity">
    <text evidence="2 12">Belongs to the BCAP29/BCAP31 family.</text>
</comment>
<gene>
    <name evidence="16" type="ORF">DUI87_13138</name>
</gene>
<dbReference type="STRING" id="333673.A0A3M0KAV2"/>
<feature type="compositionally biased region" description="Basic and acidic residues" evidence="13">
    <location>
        <begin position="154"/>
        <end position="164"/>
    </location>
</feature>
<name>A0A3M0KAV2_HIRRU</name>
<keyword evidence="3 12" id="KW-0813">Transport</keyword>
<keyword evidence="4 12" id="KW-0812">Transmembrane</keyword>
<dbReference type="PANTHER" id="PTHR12701">
    <property type="entry name" value="BCR-ASSOCIATED PROTEIN, BAP"/>
    <property type="match status" value="1"/>
</dbReference>
<evidence type="ECO:0000259" key="14">
    <source>
        <dbReference type="Pfam" id="PF05529"/>
    </source>
</evidence>
<dbReference type="PANTHER" id="PTHR12701:SF5">
    <property type="entry name" value="B-CELL RECEPTOR-ASSOCIATED PROTEIN 29"/>
    <property type="match status" value="1"/>
</dbReference>
<evidence type="ECO:0000313" key="16">
    <source>
        <dbReference type="EMBL" id="RMC10336.1"/>
    </source>
</evidence>
<dbReference type="GO" id="GO:0070973">
    <property type="term" value="P:protein localization to endoplasmic reticulum exit site"/>
    <property type="evidence" value="ECO:0007669"/>
    <property type="project" value="UniProtKB-UniRule"/>
</dbReference>
<keyword evidence="17" id="KW-1185">Reference proteome</keyword>
<evidence type="ECO:0000256" key="6">
    <source>
        <dbReference type="ARBA" id="ARBA00022824"/>
    </source>
</evidence>
<feature type="region of interest" description="Disordered" evidence="13">
    <location>
        <begin position="144"/>
        <end position="164"/>
    </location>
</feature>
<evidence type="ECO:0000313" key="17">
    <source>
        <dbReference type="Proteomes" id="UP000269221"/>
    </source>
</evidence>
<dbReference type="GO" id="GO:0006886">
    <property type="term" value="P:intracellular protein transport"/>
    <property type="evidence" value="ECO:0007669"/>
    <property type="project" value="UniProtKB-UniRule"/>
</dbReference>
<evidence type="ECO:0000256" key="7">
    <source>
        <dbReference type="ARBA" id="ARBA00022892"/>
    </source>
</evidence>
<comment type="function">
    <text evidence="12">May play a role in anterograde transport of membrane proteins from the endoplasmic reticulum to the Golgi.</text>
</comment>
<keyword evidence="7 12" id="KW-0931">ER-Golgi transport</keyword>
<accession>A0A3M0KAV2</accession>
<protein>
    <recommendedName>
        <fullName evidence="12">Endoplasmic reticulum transmembrane protein</fullName>
    </recommendedName>
</protein>
<evidence type="ECO:0000256" key="10">
    <source>
        <dbReference type="ARBA" id="ARBA00023054"/>
    </source>
</evidence>
<organism evidence="16 17">
    <name type="scientific">Hirundo rustica rustica</name>
    <dbReference type="NCBI Taxonomy" id="333673"/>
    <lineage>
        <taxon>Eukaryota</taxon>
        <taxon>Metazoa</taxon>
        <taxon>Chordata</taxon>
        <taxon>Craniata</taxon>
        <taxon>Vertebrata</taxon>
        <taxon>Euteleostomi</taxon>
        <taxon>Archelosauria</taxon>
        <taxon>Archosauria</taxon>
        <taxon>Dinosauria</taxon>
        <taxon>Saurischia</taxon>
        <taxon>Theropoda</taxon>
        <taxon>Coelurosauria</taxon>
        <taxon>Aves</taxon>
        <taxon>Neognathae</taxon>
        <taxon>Neoaves</taxon>
        <taxon>Telluraves</taxon>
        <taxon>Australaves</taxon>
        <taxon>Passeriformes</taxon>
        <taxon>Sylvioidea</taxon>
        <taxon>Hirundinidae</taxon>
        <taxon>Hirundo</taxon>
    </lineage>
</organism>
<keyword evidence="5" id="KW-0053">Apoptosis</keyword>
<feature type="domain" description="Bap31/Bap29 cytoplasmic coiled-coil" evidence="15">
    <location>
        <begin position="168"/>
        <end position="218"/>
    </location>
</feature>
<keyword evidence="11 12" id="KW-0472">Membrane</keyword>
<dbReference type="EMBL" id="QRBI01000112">
    <property type="protein sequence ID" value="RMC10336.1"/>
    <property type="molecule type" value="Genomic_DNA"/>
</dbReference>
<dbReference type="GO" id="GO:0006915">
    <property type="term" value="P:apoptotic process"/>
    <property type="evidence" value="ECO:0007669"/>
    <property type="project" value="UniProtKB-KW"/>
</dbReference>
<dbReference type="Pfam" id="PF18035">
    <property type="entry name" value="Bap31_Bap29_C"/>
    <property type="match status" value="1"/>
</dbReference>
<evidence type="ECO:0000256" key="11">
    <source>
        <dbReference type="ARBA" id="ARBA00023136"/>
    </source>
</evidence>
<evidence type="ECO:0000256" key="8">
    <source>
        <dbReference type="ARBA" id="ARBA00022927"/>
    </source>
</evidence>
<dbReference type="GO" id="GO:0006888">
    <property type="term" value="P:endoplasmic reticulum to Golgi vesicle-mediated transport"/>
    <property type="evidence" value="ECO:0007669"/>
    <property type="project" value="UniProtKB-UniRule"/>
</dbReference>
<dbReference type="OrthoDB" id="435607at2759"/>
<dbReference type="Proteomes" id="UP000269221">
    <property type="component" value="Unassembled WGS sequence"/>
</dbReference>
<dbReference type="FunFam" id="1.20.5.110:FF:000011">
    <property type="entry name" value="B-cell receptor-associated protein 29"/>
    <property type="match status" value="1"/>
</dbReference>
<evidence type="ECO:0000256" key="3">
    <source>
        <dbReference type="ARBA" id="ARBA00022448"/>
    </source>
</evidence>
<dbReference type="InterPro" id="IPR040463">
    <property type="entry name" value="BAP29/BAP31_N"/>
</dbReference>
<dbReference type="Gene3D" id="1.20.5.110">
    <property type="match status" value="1"/>
</dbReference>
<evidence type="ECO:0000259" key="15">
    <source>
        <dbReference type="Pfam" id="PF18035"/>
    </source>
</evidence>
<evidence type="ECO:0000256" key="1">
    <source>
        <dbReference type="ARBA" id="ARBA00004477"/>
    </source>
</evidence>
<dbReference type="InterPro" id="IPR041672">
    <property type="entry name" value="Bap31/Bap29_C"/>
</dbReference>
<comment type="caution">
    <text evidence="12">Lacks conserved residue(s) required for the propagation of feature annotation.</text>
</comment>
<keyword evidence="6 12" id="KW-0256">Endoplasmic reticulum</keyword>
<evidence type="ECO:0000256" key="9">
    <source>
        <dbReference type="ARBA" id="ARBA00022989"/>
    </source>
</evidence>
<evidence type="ECO:0000256" key="5">
    <source>
        <dbReference type="ARBA" id="ARBA00022703"/>
    </source>
</evidence>
<dbReference type="InterPro" id="IPR008417">
    <property type="entry name" value="BAP29/BAP31"/>
</dbReference>
<evidence type="ECO:0000256" key="2">
    <source>
        <dbReference type="ARBA" id="ARBA00007956"/>
    </source>
</evidence>
<dbReference type="GO" id="GO:0005789">
    <property type="term" value="C:endoplasmic reticulum membrane"/>
    <property type="evidence" value="ECO:0007669"/>
    <property type="project" value="UniProtKB-SubCell"/>
</dbReference>
<dbReference type="AlphaFoldDB" id="A0A3M0KAV2"/>
<reference evidence="16 17" key="1">
    <citation type="submission" date="2018-07" db="EMBL/GenBank/DDBJ databases">
        <title>A high quality draft genome assembly of the barn swallow (H. rustica rustica).</title>
        <authorList>
            <person name="Formenti G."/>
            <person name="Chiara M."/>
            <person name="Poveda L."/>
            <person name="Francoijs K.-J."/>
            <person name="Bonisoli-Alquati A."/>
            <person name="Canova L."/>
            <person name="Gianfranceschi L."/>
            <person name="Horner D.S."/>
            <person name="Saino N."/>
        </authorList>
    </citation>
    <scope>NUCLEOTIDE SEQUENCE [LARGE SCALE GENOMIC DNA]</scope>
    <source>
        <strain evidence="16">Chelidonia</strain>
        <tissue evidence="16">Blood</tissue>
    </source>
</reference>
<feature type="domain" description="BAP29/BAP31 transmembrane" evidence="14">
    <location>
        <begin position="1"/>
        <end position="54"/>
    </location>
</feature>
<keyword evidence="9 12" id="KW-1133">Transmembrane helix</keyword>
<dbReference type="Pfam" id="PF05529">
    <property type="entry name" value="Bap31"/>
    <property type="match status" value="1"/>
</dbReference>